<accession>A0A545U6X7</accession>
<proteinExistence type="predicted"/>
<name>A0A545U6X7_9GAMM</name>
<dbReference type="AlphaFoldDB" id="A0A545U6X7"/>
<keyword evidence="2" id="KW-1185">Reference proteome</keyword>
<evidence type="ECO:0000313" key="1">
    <source>
        <dbReference type="EMBL" id="TQV85228.1"/>
    </source>
</evidence>
<dbReference type="OrthoDB" id="6631093at2"/>
<evidence type="ECO:0000313" key="2">
    <source>
        <dbReference type="Proteomes" id="UP000319732"/>
    </source>
</evidence>
<organism evidence="1 2">
    <name type="scientific">Exilibacterium tricleocarpae</name>
    <dbReference type="NCBI Taxonomy" id="2591008"/>
    <lineage>
        <taxon>Bacteria</taxon>
        <taxon>Pseudomonadati</taxon>
        <taxon>Pseudomonadota</taxon>
        <taxon>Gammaproteobacteria</taxon>
        <taxon>Cellvibrionales</taxon>
        <taxon>Cellvibrionaceae</taxon>
        <taxon>Exilibacterium</taxon>
    </lineage>
</organism>
<sequence>MKHEQMHCPFCGGTNLLTNIWDVDDQEVDALECDTCKAGAPMAAWMRHNATTLGNTWIDGSVPTQPGQQVVRYYLANDGSAIGPIISTPVRADGTTTYNGKPIYKPTVWWLALPPLPQTAED</sequence>
<dbReference type="EMBL" id="VHSG01000004">
    <property type="protein sequence ID" value="TQV85228.1"/>
    <property type="molecule type" value="Genomic_DNA"/>
</dbReference>
<protein>
    <recommendedName>
        <fullName evidence="3">Restriction alleviation protein, Lar family</fullName>
    </recommendedName>
</protein>
<evidence type="ECO:0008006" key="3">
    <source>
        <dbReference type="Google" id="ProtNLM"/>
    </source>
</evidence>
<comment type="caution">
    <text evidence="1">The sequence shown here is derived from an EMBL/GenBank/DDBJ whole genome shotgun (WGS) entry which is preliminary data.</text>
</comment>
<reference evidence="1 2" key="1">
    <citation type="submission" date="2019-06" db="EMBL/GenBank/DDBJ databases">
        <title>Whole genome sequence for Cellvibrionaceae sp. R142.</title>
        <authorList>
            <person name="Wang G."/>
        </authorList>
    </citation>
    <scope>NUCLEOTIDE SEQUENCE [LARGE SCALE GENOMIC DNA]</scope>
    <source>
        <strain evidence="1 2">R142</strain>
    </source>
</reference>
<dbReference type="Proteomes" id="UP000319732">
    <property type="component" value="Unassembled WGS sequence"/>
</dbReference>
<gene>
    <name evidence="1" type="ORF">FKG94_03290</name>
</gene>
<dbReference type="RefSeq" id="WP_142902776.1">
    <property type="nucleotide sequence ID" value="NZ_ML660088.1"/>
</dbReference>